<dbReference type="GO" id="GO:0009506">
    <property type="term" value="C:plasmodesma"/>
    <property type="evidence" value="ECO:0007669"/>
    <property type="project" value="UniProtKB-SubCell"/>
</dbReference>
<feature type="domain" description="Gnk2-homologous" evidence="16">
    <location>
        <begin position="129"/>
        <end position="232"/>
    </location>
</feature>
<keyword evidence="8" id="KW-0965">Cell junction</keyword>
<evidence type="ECO:0000259" key="16">
    <source>
        <dbReference type="PROSITE" id="PS51473"/>
    </source>
</evidence>
<comment type="subcellular location">
    <subcellularLocation>
        <location evidence="12">Cell junction</location>
        <location evidence="12">Plasmodesma</location>
    </subcellularLocation>
    <subcellularLocation>
        <location evidence="1">Cell membrane</location>
        <topology evidence="1">Single-pass type I membrane protein</topology>
    </subcellularLocation>
</comment>
<keyword evidence="10 14" id="KW-0472">Membrane</keyword>
<evidence type="ECO:0000256" key="1">
    <source>
        <dbReference type="ARBA" id="ARBA00004251"/>
    </source>
</evidence>
<keyword evidence="5 14" id="KW-0812">Transmembrane</keyword>
<feature type="transmembrane region" description="Helical" evidence="14">
    <location>
        <begin position="257"/>
        <end position="277"/>
    </location>
</feature>
<organism evidence="17 18">
    <name type="scientific">Iris pallida</name>
    <name type="common">Sweet iris</name>
    <dbReference type="NCBI Taxonomy" id="29817"/>
    <lineage>
        <taxon>Eukaryota</taxon>
        <taxon>Viridiplantae</taxon>
        <taxon>Streptophyta</taxon>
        <taxon>Embryophyta</taxon>
        <taxon>Tracheophyta</taxon>
        <taxon>Spermatophyta</taxon>
        <taxon>Magnoliopsida</taxon>
        <taxon>Liliopsida</taxon>
        <taxon>Asparagales</taxon>
        <taxon>Iridaceae</taxon>
        <taxon>Iridoideae</taxon>
        <taxon>Irideae</taxon>
        <taxon>Iris</taxon>
    </lineage>
</organism>
<keyword evidence="2" id="KW-0813">Transport</keyword>
<feature type="chain" id="PRO_5043949074" evidence="15">
    <location>
        <begin position="20"/>
        <end position="285"/>
    </location>
</feature>
<dbReference type="PROSITE" id="PS51473">
    <property type="entry name" value="GNK2"/>
    <property type="match status" value="2"/>
</dbReference>
<proteinExistence type="inferred from homology"/>
<evidence type="ECO:0000256" key="15">
    <source>
        <dbReference type="SAM" id="SignalP"/>
    </source>
</evidence>
<evidence type="ECO:0000256" key="4">
    <source>
        <dbReference type="ARBA" id="ARBA00022581"/>
    </source>
</evidence>
<keyword evidence="11" id="KW-1015">Disulfide bond</keyword>
<evidence type="ECO:0000313" key="18">
    <source>
        <dbReference type="Proteomes" id="UP001140949"/>
    </source>
</evidence>
<keyword evidence="7" id="KW-0677">Repeat</keyword>
<dbReference type="Gene3D" id="3.30.430.20">
    <property type="entry name" value="Gnk2 domain, C-X8-C-X2-C motif"/>
    <property type="match status" value="2"/>
</dbReference>
<dbReference type="Proteomes" id="UP001140949">
    <property type="component" value="Unassembled WGS sequence"/>
</dbReference>
<evidence type="ECO:0000256" key="11">
    <source>
        <dbReference type="ARBA" id="ARBA00023157"/>
    </source>
</evidence>
<protein>
    <submittedName>
        <fullName evidence="17">DUF26 domain family protein</fullName>
    </submittedName>
</protein>
<evidence type="ECO:0000256" key="9">
    <source>
        <dbReference type="ARBA" id="ARBA00022989"/>
    </source>
</evidence>
<name>A0AAX6I7S8_IRIPA</name>
<evidence type="ECO:0000256" key="6">
    <source>
        <dbReference type="ARBA" id="ARBA00022729"/>
    </source>
</evidence>
<comment type="similarity">
    <text evidence="13">Belongs to the cysteine-rich repeat secretory protein family. Plasmodesmata-located proteins (PDLD) subfamily.</text>
</comment>
<dbReference type="InterPro" id="IPR038408">
    <property type="entry name" value="GNK2_sf"/>
</dbReference>
<keyword evidence="9 14" id="KW-1133">Transmembrane helix</keyword>
<dbReference type="InterPro" id="IPR051378">
    <property type="entry name" value="Cell2Cell_Antifungal"/>
</dbReference>
<evidence type="ECO:0000256" key="13">
    <source>
        <dbReference type="ARBA" id="ARBA00038393"/>
    </source>
</evidence>
<dbReference type="PANTHER" id="PTHR32080">
    <property type="entry name" value="ANTIFUNGAL PROTEIN GINKBILOBIN-2-LIKE"/>
    <property type="match status" value="1"/>
</dbReference>
<dbReference type="FunFam" id="3.30.430.20:FF:000001">
    <property type="entry name" value="cysteine-rich repeat secretory protein 3"/>
    <property type="match status" value="1"/>
</dbReference>
<evidence type="ECO:0000256" key="7">
    <source>
        <dbReference type="ARBA" id="ARBA00022737"/>
    </source>
</evidence>
<evidence type="ECO:0000313" key="17">
    <source>
        <dbReference type="EMBL" id="KAJ6849269.1"/>
    </source>
</evidence>
<dbReference type="GO" id="GO:0005886">
    <property type="term" value="C:plasma membrane"/>
    <property type="evidence" value="ECO:0007669"/>
    <property type="project" value="UniProtKB-SubCell"/>
</dbReference>
<dbReference type="PANTHER" id="PTHR32080:SF3">
    <property type="entry name" value="PLASMODESMATA-LOCATED PROTEIN 7"/>
    <property type="match status" value="1"/>
</dbReference>
<dbReference type="AlphaFoldDB" id="A0AAX6I7S8"/>
<dbReference type="InterPro" id="IPR002902">
    <property type="entry name" value="GNK2"/>
</dbReference>
<feature type="signal peptide" evidence="15">
    <location>
        <begin position="1"/>
        <end position="19"/>
    </location>
</feature>
<evidence type="ECO:0000256" key="5">
    <source>
        <dbReference type="ARBA" id="ARBA00022692"/>
    </source>
</evidence>
<keyword evidence="18" id="KW-1185">Reference proteome</keyword>
<evidence type="ECO:0000256" key="12">
    <source>
        <dbReference type="ARBA" id="ARBA00024184"/>
    </source>
</evidence>
<evidence type="ECO:0000256" key="10">
    <source>
        <dbReference type="ARBA" id="ARBA00023136"/>
    </source>
</evidence>
<reference evidence="17" key="2">
    <citation type="submission" date="2023-04" db="EMBL/GenBank/DDBJ databases">
        <authorList>
            <person name="Bruccoleri R.E."/>
            <person name="Oakeley E.J."/>
            <person name="Faust A.-M."/>
            <person name="Dessus-Babus S."/>
            <person name="Altorfer M."/>
            <person name="Burckhardt D."/>
            <person name="Oertli M."/>
            <person name="Naumann U."/>
            <person name="Petersen F."/>
            <person name="Wong J."/>
        </authorList>
    </citation>
    <scope>NUCLEOTIDE SEQUENCE</scope>
    <source>
        <strain evidence="17">GSM-AAB239-AS_SAM_17_03QT</strain>
        <tissue evidence="17">Leaf</tissue>
    </source>
</reference>
<dbReference type="EMBL" id="JANAVB010003599">
    <property type="protein sequence ID" value="KAJ6849269.1"/>
    <property type="molecule type" value="Genomic_DNA"/>
</dbReference>
<dbReference type="Pfam" id="PF01657">
    <property type="entry name" value="Stress-antifung"/>
    <property type="match status" value="2"/>
</dbReference>
<reference evidence="17" key="1">
    <citation type="journal article" date="2023" name="GigaByte">
        <title>Genome assembly of the bearded iris, Iris pallida Lam.</title>
        <authorList>
            <person name="Bruccoleri R.E."/>
            <person name="Oakeley E.J."/>
            <person name="Faust A.M.E."/>
            <person name="Altorfer M."/>
            <person name="Dessus-Babus S."/>
            <person name="Burckhardt D."/>
            <person name="Oertli M."/>
            <person name="Naumann U."/>
            <person name="Petersen F."/>
            <person name="Wong J."/>
        </authorList>
    </citation>
    <scope>NUCLEOTIDE SEQUENCE</scope>
    <source>
        <strain evidence="17">GSM-AAB239-AS_SAM_17_03QT</strain>
    </source>
</reference>
<keyword evidence="3" id="KW-1003">Cell membrane</keyword>
<evidence type="ECO:0000256" key="3">
    <source>
        <dbReference type="ARBA" id="ARBA00022475"/>
    </source>
</evidence>
<evidence type="ECO:0000256" key="14">
    <source>
        <dbReference type="SAM" id="Phobius"/>
    </source>
</evidence>
<evidence type="ECO:0000256" key="2">
    <source>
        <dbReference type="ARBA" id="ARBA00022448"/>
    </source>
</evidence>
<keyword evidence="4" id="KW-0945">Host-virus interaction</keyword>
<evidence type="ECO:0000256" key="8">
    <source>
        <dbReference type="ARBA" id="ARBA00022949"/>
    </source>
</evidence>
<sequence length="285" mass="29359">MAELLLLLLLLSVVVVVAADTDNFVFAGCSLPKYDDGSAYGFNVNSLLSSLADAAASSSYGKLTSAAASPSSPVYGLFQCRGDVPVPDCDSCVRSAVSQLHPICPSAAGATIQLDGCMMRYGNDSFIGKQDTNLLYKKCGPIPKNGYNADLTGMRDDALGSLQASGGTGGTYRNGAAGFVQAAAQCVGDISAKDCSDCVSSAVAQVKAVCGFAASGDVYLGKCFAKYYSSGFSGSSSSSSSSYYRPNNRGDDTTKTVAIIIGLMAGIALLIIFLSFVRRAENNGK</sequence>
<dbReference type="CDD" id="cd23509">
    <property type="entry name" value="Gnk2-like"/>
    <property type="match status" value="2"/>
</dbReference>
<feature type="domain" description="Gnk2-homologous" evidence="16">
    <location>
        <begin position="22"/>
        <end position="126"/>
    </location>
</feature>
<comment type="caution">
    <text evidence="17">The sequence shown here is derived from an EMBL/GenBank/DDBJ whole genome shotgun (WGS) entry which is preliminary data.</text>
</comment>
<gene>
    <name evidence="17" type="ORF">M6B38_269770</name>
</gene>
<keyword evidence="6 15" id="KW-0732">Signal</keyword>
<accession>A0AAX6I7S8</accession>